<dbReference type="InterPro" id="IPR050860">
    <property type="entry name" value="FeoB_GTPase"/>
</dbReference>
<sequence length="133" mass="14432">MLVWLGGTVGDLSGNSVLTGLLGYGIIGGVGIVLQFIPRIALHIFVDCSAGNVGYMARAAFLMERVMVKTGLEGCAFVVCCTRSPVRSRALWLPERCHRKATESPPYLSASLMTYHARLTGIHFADRCFVRAI</sequence>
<evidence type="ECO:0000313" key="2">
    <source>
        <dbReference type="EMBL" id="AAA17084.1"/>
    </source>
</evidence>
<dbReference type="EMBL" id="U00011">
    <property type="protein sequence ID" value="AAA17084.1"/>
    <property type="molecule type" value="Genomic_DNA"/>
</dbReference>
<name>Q49636_MYCLR</name>
<protein>
    <submittedName>
        <fullName evidence="2">B1177_C1_147</fullName>
    </submittedName>
</protein>
<proteinExistence type="predicted"/>
<dbReference type="GO" id="GO:0005886">
    <property type="term" value="C:plasma membrane"/>
    <property type="evidence" value="ECO:0007669"/>
    <property type="project" value="TreeGrafter"/>
</dbReference>
<keyword evidence="1" id="KW-0472">Membrane</keyword>
<dbReference type="PANTHER" id="PTHR43185:SF1">
    <property type="entry name" value="FE(2+) TRANSPORTER FEOB"/>
    <property type="match status" value="1"/>
</dbReference>
<reference evidence="2" key="2">
    <citation type="submission" date="1994-03" db="EMBL/GenBank/DDBJ databases">
        <authorList>
            <person name="Robison K."/>
        </authorList>
    </citation>
    <scope>NUCLEOTIDE SEQUENCE</scope>
</reference>
<dbReference type="PIR" id="S72720">
    <property type="entry name" value="S72720"/>
</dbReference>
<accession>Q49636</accession>
<keyword evidence="1" id="KW-0812">Transmembrane</keyword>
<keyword evidence="1" id="KW-1133">Transmembrane helix</keyword>
<reference evidence="2" key="1">
    <citation type="submission" date="1994-01" db="EMBL/GenBank/DDBJ databases">
        <authorList>
            <person name="Smith D.R."/>
        </authorList>
    </citation>
    <scope>NUCLEOTIDE SEQUENCE</scope>
</reference>
<dbReference type="GO" id="GO:0015093">
    <property type="term" value="F:ferrous iron transmembrane transporter activity"/>
    <property type="evidence" value="ECO:0007669"/>
    <property type="project" value="TreeGrafter"/>
</dbReference>
<dbReference type="PANTHER" id="PTHR43185">
    <property type="entry name" value="FERROUS IRON TRANSPORT PROTEIN B"/>
    <property type="match status" value="1"/>
</dbReference>
<dbReference type="AlphaFoldDB" id="Q49636"/>
<evidence type="ECO:0000256" key="1">
    <source>
        <dbReference type="SAM" id="Phobius"/>
    </source>
</evidence>
<organism evidence="2">
    <name type="scientific">Mycobacterium leprae</name>
    <dbReference type="NCBI Taxonomy" id="1769"/>
    <lineage>
        <taxon>Bacteria</taxon>
        <taxon>Bacillati</taxon>
        <taxon>Actinomycetota</taxon>
        <taxon>Actinomycetes</taxon>
        <taxon>Mycobacteriales</taxon>
        <taxon>Mycobacteriaceae</taxon>
        <taxon>Mycobacterium</taxon>
    </lineage>
</organism>
<feature type="transmembrane region" description="Helical" evidence="1">
    <location>
        <begin position="12"/>
        <end position="34"/>
    </location>
</feature>